<evidence type="ECO:0000313" key="2">
    <source>
        <dbReference type="Proteomes" id="UP001652625"/>
    </source>
</evidence>
<feature type="region of interest" description="Disordered" evidence="1">
    <location>
        <begin position="339"/>
        <end position="388"/>
    </location>
</feature>
<dbReference type="RefSeq" id="XP_065652012.1">
    <property type="nucleotide sequence ID" value="XM_065795940.1"/>
</dbReference>
<accession>A0ABM4BS79</accession>
<dbReference type="Proteomes" id="UP001652625">
    <property type="component" value="Chromosome 04"/>
</dbReference>
<dbReference type="GeneID" id="101235242"/>
<gene>
    <name evidence="3" type="primary">LOC101235242</name>
</gene>
<evidence type="ECO:0000313" key="3">
    <source>
        <dbReference type="RefSeq" id="XP_065652012.1"/>
    </source>
</evidence>
<name>A0ABM4BS79_HYDVU</name>
<sequence length="797" mass="90907">MIIEKMATNGSILANGRRSSSPDRRVTFGNIERYDILMSNGIRQDTENTISSGITKLDNQIQQAVKLGFKYSLGDVTVYGDVIDFLLDFEVIKDKRVVSERQIANIIQSVFHKVITRQSAAHSIIFVNLENCSHDIVKEELVRVTTEPVLKSYLEKNNSEAHAWIKALREANILNSNKSDEEIREIKAFKNGIENKLDKSCVMSHNTDKIIDNANSTKEKIIDNTNSTKEKILNKSVDNVKFDEDLNTISNSCDELKNFGKQSEEAKREQQFDGELLIKNKQPSNSKYRQEKFNNENTLKNSDQVKICSDTNIESINKSKLGFLKRVTASFSKISTTDYKKSVENDEDKKENSKCKSVNENDRENKNQESPKSNDLKKNCLTSQNSEKSVVGSVKDKFESLSNKQNTDLYINNNSRMKKSTSMESFAFKSARKEKMMGNVSGNRSIGGSNFDVRSSFSFERGISSRSSSLSATDVRIHSNTRTSFKKTSGISSLEQSKKTSGISSLEQNKKSNHEELLFPDVEADKKQHNEAEKKQNPQKDSLEKPKVKASSSLTKSSSFNAPTISSLNKSSIGKNIQNKSFMYDSKKIDLRNSLDAQKLPRNQHRLEDSSYCANYEYGANCETTNGFSNDQTFLLRNKREKTMYNSTIVDDDEQHRNDLLRIAKAFQNLENRSTKPNECIEKFMVNLVANDLVESLNERLKLDDLYEHIRNKISKDKTFHIRSKLNFDMNVYFEFLFRTMATHFTQVGCEITTDHISKKKVCFLIHIKLINNNDIDGHAQFSNEIDEHAQFKTSYV</sequence>
<feature type="compositionally biased region" description="Basic and acidic residues" evidence="1">
    <location>
        <begin position="339"/>
        <end position="378"/>
    </location>
</feature>
<reference evidence="3" key="1">
    <citation type="submission" date="2025-08" db="UniProtKB">
        <authorList>
            <consortium name="RefSeq"/>
        </authorList>
    </citation>
    <scope>IDENTIFICATION</scope>
</reference>
<protein>
    <submittedName>
        <fullName evidence="3">Dentin sialophosphoprotein</fullName>
    </submittedName>
</protein>
<evidence type="ECO:0000256" key="1">
    <source>
        <dbReference type="SAM" id="MobiDB-lite"/>
    </source>
</evidence>
<feature type="compositionally biased region" description="Polar residues" evidence="1">
    <location>
        <begin position="485"/>
        <end position="507"/>
    </location>
</feature>
<feature type="region of interest" description="Disordered" evidence="1">
    <location>
        <begin position="485"/>
        <end position="567"/>
    </location>
</feature>
<keyword evidence="2" id="KW-1185">Reference proteome</keyword>
<feature type="compositionally biased region" description="Basic and acidic residues" evidence="1">
    <location>
        <begin position="508"/>
        <end position="547"/>
    </location>
</feature>
<organism evidence="2 3">
    <name type="scientific">Hydra vulgaris</name>
    <name type="common">Hydra</name>
    <name type="synonym">Hydra attenuata</name>
    <dbReference type="NCBI Taxonomy" id="6087"/>
    <lineage>
        <taxon>Eukaryota</taxon>
        <taxon>Metazoa</taxon>
        <taxon>Cnidaria</taxon>
        <taxon>Hydrozoa</taxon>
        <taxon>Hydroidolina</taxon>
        <taxon>Anthoathecata</taxon>
        <taxon>Aplanulata</taxon>
        <taxon>Hydridae</taxon>
        <taxon>Hydra</taxon>
    </lineage>
</organism>
<proteinExistence type="predicted"/>